<dbReference type="RefSeq" id="WP_190919824.1">
    <property type="nucleotide sequence ID" value="NZ_JACXIZ010000029.1"/>
</dbReference>
<dbReference type="AlphaFoldDB" id="A0A927BWJ9"/>
<gene>
    <name evidence="1" type="ORF">IDH44_17290</name>
</gene>
<comment type="caution">
    <text evidence="1">The sequence shown here is derived from an EMBL/GenBank/DDBJ whole genome shotgun (WGS) entry which is preliminary data.</text>
</comment>
<sequence length="55" mass="6512">MEARKQEVVRRIEEAGLLKDPQWLSRLDEPAPLWVVLETLLRMIDRIDPPGRPYD</sequence>
<name>A0A927BWJ9_9BACL</name>
<protein>
    <submittedName>
        <fullName evidence="1">Uncharacterized protein</fullName>
    </submittedName>
</protein>
<organism evidence="1 2">
    <name type="scientific">Paenibacillus sabuli</name>
    <dbReference type="NCBI Taxonomy" id="2772509"/>
    <lineage>
        <taxon>Bacteria</taxon>
        <taxon>Bacillati</taxon>
        <taxon>Bacillota</taxon>
        <taxon>Bacilli</taxon>
        <taxon>Bacillales</taxon>
        <taxon>Paenibacillaceae</taxon>
        <taxon>Paenibacillus</taxon>
    </lineage>
</organism>
<evidence type="ECO:0000313" key="1">
    <source>
        <dbReference type="EMBL" id="MBD2846955.1"/>
    </source>
</evidence>
<dbReference type="Proteomes" id="UP000621560">
    <property type="component" value="Unassembled WGS sequence"/>
</dbReference>
<keyword evidence="2" id="KW-1185">Reference proteome</keyword>
<dbReference type="EMBL" id="JACXIZ010000029">
    <property type="protein sequence ID" value="MBD2846955.1"/>
    <property type="molecule type" value="Genomic_DNA"/>
</dbReference>
<reference evidence="1" key="1">
    <citation type="submission" date="2020-09" db="EMBL/GenBank/DDBJ databases">
        <title>A novel bacterium of genus Paenibacillus, isolated from South China Sea.</title>
        <authorList>
            <person name="Huang H."/>
            <person name="Mo K."/>
            <person name="Hu Y."/>
        </authorList>
    </citation>
    <scope>NUCLEOTIDE SEQUENCE</scope>
    <source>
        <strain evidence="1">IB182496</strain>
    </source>
</reference>
<evidence type="ECO:0000313" key="2">
    <source>
        <dbReference type="Proteomes" id="UP000621560"/>
    </source>
</evidence>
<accession>A0A927BWJ9</accession>
<proteinExistence type="predicted"/>